<accession>A0A9W9TAN4</accession>
<evidence type="ECO:0000259" key="14">
    <source>
        <dbReference type="PROSITE" id="PS51479"/>
    </source>
</evidence>
<comment type="similarity">
    <text evidence="2 11 12">Belongs to the RPAP2 family.</text>
</comment>
<feature type="compositionally biased region" description="Basic and acidic residues" evidence="13">
    <location>
        <begin position="252"/>
        <end position="268"/>
    </location>
</feature>
<protein>
    <recommendedName>
        <fullName evidence="12">RNA polymerase II subunit B1 CTD phosphatase RPAP2 homolog</fullName>
        <ecNumber evidence="12">3.1.3.16</ecNumber>
    </recommendedName>
</protein>
<dbReference type="EC" id="3.1.3.16" evidence="12"/>
<evidence type="ECO:0000256" key="10">
    <source>
        <dbReference type="ARBA" id="ARBA00048336"/>
    </source>
</evidence>
<keyword evidence="3 12" id="KW-0479">Metal-binding</keyword>
<sequence>MSTQQRSPEPALKTSLQAAYAAASAEQPSSLPTQEEQDKYLEGRPRATAHHLGIALQHAHQIQAQKDAEEMILDRIIELLALPSSPSADPATPSPQDAQLFKTALYPFRPSDYDSLVTERNNEDLCGYGLCSRKNRKDSYAGGQSFRFKYGAKGSGPGGRGRSMDIVSSDNIEKWCSDQCAERALYIRVQLGEKPVWERRANDTQAKKIQLLEEGRAKSRRPKAESSKAAVRTSHLDGADVTAGMRNLDIQDSERSQELALERGDTSHVHRHGRVGVHIKEKEHGSLSPASAPQPRPEDATGGSIEGYVPQERLDKDSSSPPKMREICLIRSEMDQAIA</sequence>
<dbReference type="Gene3D" id="1.25.40.820">
    <property type="match status" value="1"/>
</dbReference>
<comment type="caution">
    <text evidence="15">The sequence shown here is derived from an EMBL/GenBank/DDBJ whole genome shotgun (WGS) entry which is preliminary data.</text>
</comment>
<evidence type="ECO:0000313" key="15">
    <source>
        <dbReference type="EMBL" id="KAJ5215808.1"/>
    </source>
</evidence>
<dbReference type="OrthoDB" id="2590500at2759"/>
<dbReference type="GO" id="GO:0008420">
    <property type="term" value="F:RNA polymerase II CTD heptapeptide repeat phosphatase activity"/>
    <property type="evidence" value="ECO:0007669"/>
    <property type="project" value="UniProtKB-UniRule"/>
</dbReference>
<comment type="catalytic activity">
    <reaction evidence="9 12">
        <text>O-phospho-L-seryl-[protein] + H2O = L-seryl-[protein] + phosphate</text>
        <dbReference type="Rhea" id="RHEA:20629"/>
        <dbReference type="Rhea" id="RHEA-COMP:9863"/>
        <dbReference type="Rhea" id="RHEA-COMP:11604"/>
        <dbReference type="ChEBI" id="CHEBI:15377"/>
        <dbReference type="ChEBI" id="CHEBI:29999"/>
        <dbReference type="ChEBI" id="CHEBI:43474"/>
        <dbReference type="ChEBI" id="CHEBI:83421"/>
        <dbReference type="EC" id="3.1.3.16"/>
    </reaction>
</comment>
<comment type="function">
    <text evidence="12">Putative RNA polymerase II subunit B1 C-terminal domain (CTD) phosphatase involved in RNA polymerase II transcription regulation.</text>
</comment>
<evidence type="ECO:0000256" key="3">
    <source>
        <dbReference type="ARBA" id="ARBA00022723"/>
    </source>
</evidence>
<dbReference type="AlphaFoldDB" id="A0A9W9TAN4"/>
<evidence type="ECO:0000256" key="4">
    <source>
        <dbReference type="ARBA" id="ARBA00022771"/>
    </source>
</evidence>
<keyword evidence="6 12" id="KW-0862">Zinc</keyword>
<evidence type="ECO:0000256" key="11">
    <source>
        <dbReference type="PROSITE-ProRule" id="PRU00812"/>
    </source>
</evidence>
<feature type="compositionally biased region" description="Basic and acidic residues" evidence="13">
    <location>
        <begin position="211"/>
        <end position="226"/>
    </location>
</feature>
<feature type="region of interest" description="Disordered" evidence="13">
    <location>
        <begin position="1"/>
        <end position="39"/>
    </location>
</feature>
<keyword evidence="7 12" id="KW-0904">Protein phosphatase</keyword>
<evidence type="ECO:0000256" key="7">
    <source>
        <dbReference type="ARBA" id="ARBA00022912"/>
    </source>
</evidence>
<keyword evidence="16" id="KW-1185">Reference proteome</keyword>
<dbReference type="InterPro" id="IPR007308">
    <property type="entry name" value="Rtr1/RPAP2_dom"/>
</dbReference>
<dbReference type="GO" id="GO:0005737">
    <property type="term" value="C:cytoplasm"/>
    <property type="evidence" value="ECO:0007669"/>
    <property type="project" value="TreeGrafter"/>
</dbReference>
<evidence type="ECO:0000256" key="13">
    <source>
        <dbReference type="SAM" id="MobiDB-lite"/>
    </source>
</evidence>
<name>A0A9W9TAN4_9EURO</name>
<dbReference type="RefSeq" id="XP_058311621.1">
    <property type="nucleotide sequence ID" value="XM_058449277.1"/>
</dbReference>
<dbReference type="PROSITE" id="PS51479">
    <property type="entry name" value="ZF_RTR1"/>
    <property type="match status" value="1"/>
</dbReference>
<comment type="subcellular location">
    <subcellularLocation>
        <location evidence="1 12">Nucleus</location>
    </subcellularLocation>
</comment>
<dbReference type="GeneID" id="83176578"/>
<dbReference type="Proteomes" id="UP001150904">
    <property type="component" value="Unassembled WGS sequence"/>
</dbReference>
<dbReference type="PANTHER" id="PTHR14732">
    <property type="entry name" value="RNA POLYMERASE II SUBUNIT B1 CTD PHOSPHATASE RPAP2-RELATED"/>
    <property type="match status" value="1"/>
</dbReference>
<keyword evidence="8 12" id="KW-0539">Nucleus</keyword>
<keyword evidence="5 12" id="KW-0378">Hydrolase</keyword>
<feature type="compositionally biased region" description="Basic and acidic residues" evidence="13">
    <location>
        <begin position="312"/>
        <end position="339"/>
    </location>
</feature>
<dbReference type="GO" id="GO:0005634">
    <property type="term" value="C:nucleus"/>
    <property type="evidence" value="ECO:0007669"/>
    <property type="project" value="UniProtKB-SubCell"/>
</dbReference>
<organism evidence="15 16">
    <name type="scientific">Penicillium cinerascens</name>
    <dbReference type="NCBI Taxonomy" id="70096"/>
    <lineage>
        <taxon>Eukaryota</taxon>
        <taxon>Fungi</taxon>
        <taxon>Dikarya</taxon>
        <taxon>Ascomycota</taxon>
        <taxon>Pezizomycotina</taxon>
        <taxon>Eurotiomycetes</taxon>
        <taxon>Eurotiomycetidae</taxon>
        <taxon>Eurotiales</taxon>
        <taxon>Aspergillaceae</taxon>
        <taxon>Penicillium</taxon>
    </lineage>
</organism>
<dbReference type="GO" id="GO:0043175">
    <property type="term" value="F:RNA polymerase core enzyme binding"/>
    <property type="evidence" value="ECO:0007669"/>
    <property type="project" value="UniProtKB-UniRule"/>
</dbReference>
<evidence type="ECO:0000313" key="16">
    <source>
        <dbReference type="Proteomes" id="UP001150904"/>
    </source>
</evidence>
<reference evidence="15" key="2">
    <citation type="journal article" date="2023" name="IMA Fungus">
        <title>Comparative genomic study of the Penicillium genus elucidates a diverse pangenome and 15 lateral gene transfer events.</title>
        <authorList>
            <person name="Petersen C."/>
            <person name="Sorensen T."/>
            <person name="Nielsen M.R."/>
            <person name="Sondergaard T.E."/>
            <person name="Sorensen J.L."/>
            <person name="Fitzpatrick D.A."/>
            <person name="Frisvad J.C."/>
            <person name="Nielsen K.L."/>
        </authorList>
    </citation>
    <scope>NUCLEOTIDE SEQUENCE</scope>
    <source>
        <strain evidence="15">IBT 15544</strain>
    </source>
</reference>
<evidence type="ECO:0000256" key="2">
    <source>
        <dbReference type="ARBA" id="ARBA00005676"/>
    </source>
</evidence>
<reference evidence="15" key="1">
    <citation type="submission" date="2022-12" db="EMBL/GenBank/DDBJ databases">
        <authorList>
            <person name="Petersen C."/>
        </authorList>
    </citation>
    <scope>NUCLEOTIDE SEQUENCE</scope>
    <source>
        <strain evidence="15">IBT 15544</strain>
    </source>
</reference>
<comment type="catalytic activity">
    <reaction evidence="10 12">
        <text>O-phospho-L-threonyl-[protein] + H2O = L-threonyl-[protein] + phosphate</text>
        <dbReference type="Rhea" id="RHEA:47004"/>
        <dbReference type="Rhea" id="RHEA-COMP:11060"/>
        <dbReference type="Rhea" id="RHEA-COMP:11605"/>
        <dbReference type="ChEBI" id="CHEBI:15377"/>
        <dbReference type="ChEBI" id="CHEBI:30013"/>
        <dbReference type="ChEBI" id="CHEBI:43474"/>
        <dbReference type="ChEBI" id="CHEBI:61977"/>
        <dbReference type="EC" id="3.1.3.16"/>
    </reaction>
</comment>
<proteinExistence type="inferred from homology"/>
<evidence type="ECO:0000256" key="1">
    <source>
        <dbReference type="ARBA" id="ARBA00004123"/>
    </source>
</evidence>
<feature type="domain" description="RTR1-type" evidence="14">
    <location>
        <begin position="103"/>
        <end position="200"/>
    </location>
</feature>
<dbReference type="EMBL" id="JAPQKR010000005">
    <property type="protein sequence ID" value="KAJ5215808.1"/>
    <property type="molecule type" value="Genomic_DNA"/>
</dbReference>
<evidence type="ECO:0000256" key="6">
    <source>
        <dbReference type="ARBA" id="ARBA00022833"/>
    </source>
</evidence>
<dbReference type="Pfam" id="PF04181">
    <property type="entry name" value="RPAP2_Rtr1"/>
    <property type="match status" value="1"/>
</dbReference>
<dbReference type="GO" id="GO:0008270">
    <property type="term" value="F:zinc ion binding"/>
    <property type="evidence" value="ECO:0007669"/>
    <property type="project" value="UniProtKB-KW"/>
</dbReference>
<gene>
    <name evidence="15" type="ORF">N7498_002215</name>
</gene>
<evidence type="ECO:0000256" key="8">
    <source>
        <dbReference type="ARBA" id="ARBA00023242"/>
    </source>
</evidence>
<evidence type="ECO:0000256" key="5">
    <source>
        <dbReference type="ARBA" id="ARBA00022801"/>
    </source>
</evidence>
<dbReference type="InterPro" id="IPR038534">
    <property type="entry name" value="Rtr1/RPAP2_sf"/>
</dbReference>
<evidence type="ECO:0000256" key="9">
    <source>
        <dbReference type="ARBA" id="ARBA00047761"/>
    </source>
</evidence>
<dbReference type="PANTHER" id="PTHR14732:SF0">
    <property type="entry name" value="RNA POLYMERASE II SUBUNIT B1 CTD PHOSPHATASE RPAP2-RELATED"/>
    <property type="match status" value="1"/>
</dbReference>
<evidence type="ECO:0000256" key="12">
    <source>
        <dbReference type="RuleBase" id="RU367080"/>
    </source>
</evidence>
<dbReference type="InterPro" id="IPR039693">
    <property type="entry name" value="Rtr1/RPAP2"/>
</dbReference>
<feature type="region of interest" description="Disordered" evidence="13">
    <location>
        <begin position="211"/>
        <end position="339"/>
    </location>
</feature>
<keyword evidence="4 12" id="KW-0863">Zinc-finger</keyword>